<evidence type="ECO:0000256" key="1">
    <source>
        <dbReference type="ARBA" id="ARBA00023015"/>
    </source>
</evidence>
<accession>A0A0D8HCN4</accession>
<reference evidence="6 7" key="1">
    <citation type="submission" date="2015-01" db="EMBL/GenBank/DDBJ databases">
        <title>Draft genome of the acidophilic iron oxidizer Acidithrix ferrooxidans strain Py-F3.</title>
        <authorList>
            <person name="Poehlein A."/>
            <person name="Eisen S."/>
            <person name="Schloemann M."/>
            <person name="Johnson B.D."/>
            <person name="Daniel R."/>
            <person name="Muehling M."/>
        </authorList>
    </citation>
    <scope>NUCLEOTIDE SEQUENCE [LARGE SCALE GENOMIC DNA]</scope>
    <source>
        <strain evidence="6 7">Py-F3</strain>
    </source>
</reference>
<dbReference type="SUPFAM" id="SSF46689">
    <property type="entry name" value="Homeodomain-like"/>
    <property type="match status" value="1"/>
</dbReference>
<dbReference type="InterPro" id="IPR009057">
    <property type="entry name" value="Homeodomain-like_sf"/>
</dbReference>
<dbReference type="STRING" id="1280514.AXFE_35210"/>
<keyword evidence="2 4" id="KW-0238">DNA-binding</keyword>
<dbReference type="PROSITE" id="PS50977">
    <property type="entry name" value="HTH_TETR_2"/>
    <property type="match status" value="1"/>
</dbReference>
<protein>
    <submittedName>
        <fullName evidence="6">HTH-type transcriptional repressor ComR</fullName>
    </submittedName>
</protein>
<evidence type="ECO:0000313" key="6">
    <source>
        <dbReference type="EMBL" id="KJF15649.1"/>
    </source>
</evidence>
<dbReference type="InterPro" id="IPR001647">
    <property type="entry name" value="HTH_TetR"/>
</dbReference>
<feature type="DNA-binding region" description="H-T-H motif" evidence="4">
    <location>
        <begin position="35"/>
        <end position="54"/>
    </location>
</feature>
<evidence type="ECO:0000259" key="5">
    <source>
        <dbReference type="PROSITE" id="PS50977"/>
    </source>
</evidence>
<organism evidence="6 7">
    <name type="scientific">Acidithrix ferrooxidans</name>
    <dbReference type="NCBI Taxonomy" id="1280514"/>
    <lineage>
        <taxon>Bacteria</taxon>
        <taxon>Bacillati</taxon>
        <taxon>Actinomycetota</taxon>
        <taxon>Acidimicrobiia</taxon>
        <taxon>Acidimicrobiales</taxon>
        <taxon>Acidimicrobiaceae</taxon>
        <taxon>Acidithrix</taxon>
    </lineage>
</organism>
<dbReference type="EMBL" id="JXYS01000135">
    <property type="protein sequence ID" value="KJF15649.1"/>
    <property type="molecule type" value="Genomic_DNA"/>
</dbReference>
<evidence type="ECO:0000256" key="3">
    <source>
        <dbReference type="ARBA" id="ARBA00023163"/>
    </source>
</evidence>
<keyword evidence="7" id="KW-1185">Reference proteome</keyword>
<evidence type="ECO:0000313" key="7">
    <source>
        <dbReference type="Proteomes" id="UP000032360"/>
    </source>
</evidence>
<evidence type="ECO:0000256" key="2">
    <source>
        <dbReference type="ARBA" id="ARBA00023125"/>
    </source>
</evidence>
<dbReference type="PANTHER" id="PTHR47506:SF10">
    <property type="entry name" value="TRANSCRIPTIONAL REGULATORY PROTEIN"/>
    <property type="match status" value="1"/>
</dbReference>
<name>A0A0D8HCN4_9ACTN</name>
<sequence length="138" mass="15328">MVYIKTMARKREFDNEQVLLGATQVFAQFGYSGTSIDQLVEGTGLLRGSIYQAFASKAGLFRACLSEQVHSLCSDLLTDISLLEDLLIVAMWERARTDKEVAGLIVQALQVLAKCQQQSPAEMLFARLVLRADMPINQ</sequence>
<evidence type="ECO:0000256" key="4">
    <source>
        <dbReference type="PROSITE-ProRule" id="PRU00335"/>
    </source>
</evidence>
<keyword evidence="1" id="KW-0805">Transcription regulation</keyword>
<keyword evidence="3" id="KW-0804">Transcription</keyword>
<dbReference type="PRINTS" id="PR00455">
    <property type="entry name" value="HTHTETR"/>
</dbReference>
<dbReference type="GO" id="GO:0003677">
    <property type="term" value="F:DNA binding"/>
    <property type="evidence" value="ECO:0007669"/>
    <property type="project" value="UniProtKB-UniRule"/>
</dbReference>
<dbReference type="Gene3D" id="1.10.10.60">
    <property type="entry name" value="Homeodomain-like"/>
    <property type="match status" value="1"/>
</dbReference>
<gene>
    <name evidence="6" type="primary">comR2</name>
    <name evidence="6" type="ORF">AXFE_35210</name>
</gene>
<comment type="caution">
    <text evidence="6">The sequence shown here is derived from an EMBL/GenBank/DDBJ whole genome shotgun (WGS) entry which is preliminary data.</text>
</comment>
<dbReference type="AlphaFoldDB" id="A0A0D8HCN4"/>
<dbReference type="Pfam" id="PF00440">
    <property type="entry name" value="TetR_N"/>
    <property type="match status" value="1"/>
</dbReference>
<feature type="domain" description="HTH tetR-type" evidence="5">
    <location>
        <begin position="12"/>
        <end position="72"/>
    </location>
</feature>
<proteinExistence type="predicted"/>
<dbReference type="Proteomes" id="UP000032360">
    <property type="component" value="Unassembled WGS sequence"/>
</dbReference>
<dbReference type="PANTHER" id="PTHR47506">
    <property type="entry name" value="TRANSCRIPTIONAL REGULATORY PROTEIN"/>
    <property type="match status" value="1"/>
</dbReference>